<name>A0A6G1LHG3_9PEZI</name>
<dbReference type="AlphaFoldDB" id="A0A6G1LHG3"/>
<reference evidence="1" key="1">
    <citation type="journal article" date="2020" name="Stud. Mycol.">
        <title>101 Dothideomycetes genomes: a test case for predicting lifestyles and emergence of pathogens.</title>
        <authorList>
            <person name="Haridas S."/>
            <person name="Albert R."/>
            <person name="Binder M."/>
            <person name="Bloem J."/>
            <person name="Labutti K."/>
            <person name="Salamov A."/>
            <person name="Andreopoulos B."/>
            <person name="Baker S."/>
            <person name="Barry K."/>
            <person name="Bills G."/>
            <person name="Bluhm B."/>
            <person name="Cannon C."/>
            <person name="Castanera R."/>
            <person name="Culley D."/>
            <person name="Daum C."/>
            <person name="Ezra D."/>
            <person name="Gonzalez J."/>
            <person name="Henrissat B."/>
            <person name="Kuo A."/>
            <person name="Liang C."/>
            <person name="Lipzen A."/>
            <person name="Lutzoni F."/>
            <person name="Magnuson J."/>
            <person name="Mondo S."/>
            <person name="Nolan M."/>
            <person name="Ohm R."/>
            <person name="Pangilinan J."/>
            <person name="Park H.-J."/>
            <person name="Ramirez L."/>
            <person name="Alfaro M."/>
            <person name="Sun H."/>
            <person name="Tritt A."/>
            <person name="Yoshinaga Y."/>
            <person name="Zwiers L.-H."/>
            <person name="Turgeon B."/>
            <person name="Goodwin S."/>
            <person name="Spatafora J."/>
            <person name="Crous P."/>
            <person name="Grigoriev I."/>
        </authorList>
    </citation>
    <scope>NUCLEOTIDE SEQUENCE</scope>
    <source>
        <strain evidence="1">CBS 116005</strain>
    </source>
</reference>
<gene>
    <name evidence="1" type="ORF">EJ03DRAFT_211195</name>
</gene>
<protein>
    <recommendedName>
        <fullName evidence="3">F-box domain-containing protein</fullName>
    </recommendedName>
</protein>
<dbReference type="PANTHER" id="PTHR42085">
    <property type="entry name" value="F-BOX DOMAIN-CONTAINING PROTEIN"/>
    <property type="match status" value="1"/>
</dbReference>
<evidence type="ECO:0000313" key="1">
    <source>
        <dbReference type="EMBL" id="KAF2772012.1"/>
    </source>
</evidence>
<dbReference type="OrthoDB" id="5413827at2759"/>
<accession>A0A6G1LHG3</accession>
<keyword evidence="2" id="KW-1185">Reference proteome</keyword>
<proteinExistence type="predicted"/>
<dbReference type="EMBL" id="ML995816">
    <property type="protein sequence ID" value="KAF2772012.1"/>
    <property type="molecule type" value="Genomic_DNA"/>
</dbReference>
<evidence type="ECO:0000313" key="2">
    <source>
        <dbReference type="Proteomes" id="UP000799436"/>
    </source>
</evidence>
<dbReference type="PANTHER" id="PTHR42085:SF8">
    <property type="entry name" value="F-BOX DOMAIN-CONTAINING PROTEIN"/>
    <property type="match status" value="1"/>
</dbReference>
<evidence type="ECO:0008006" key="3">
    <source>
        <dbReference type="Google" id="ProtNLM"/>
    </source>
</evidence>
<sequence length="296" mass="33880">MTSGRAAAPRDPVLEWQDAFNDAGASKQAFRFLVLPPELRNRIYEFAFTAPVQPICVRDGLLRPSKDLGLDLILRECSYTTVCLPCQLHRALKVANSGLSGVSQQLHAETALIPYAINTFSVHNLYYLQTFLELIGEKGRKQLKSIAFKWKAPEDEAYALRIVMSHWRAYRLLLDCTTLTTLELEVNSYNLLSRKCDGRYKDYLLDSLDAVPSIELLYELRGLQDVKFGWVRDASSEGMIEWAESWIKLWRLPRGSWEVTDIEESEKEVSVGEAVEYAHWRARGFERKDSSPAVQR</sequence>
<dbReference type="InterPro" id="IPR038883">
    <property type="entry name" value="AN11006-like"/>
</dbReference>
<dbReference type="Proteomes" id="UP000799436">
    <property type="component" value="Unassembled WGS sequence"/>
</dbReference>
<organism evidence="1 2">
    <name type="scientific">Teratosphaeria nubilosa</name>
    <dbReference type="NCBI Taxonomy" id="161662"/>
    <lineage>
        <taxon>Eukaryota</taxon>
        <taxon>Fungi</taxon>
        <taxon>Dikarya</taxon>
        <taxon>Ascomycota</taxon>
        <taxon>Pezizomycotina</taxon>
        <taxon>Dothideomycetes</taxon>
        <taxon>Dothideomycetidae</taxon>
        <taxon>Mycosphaerellales</taxon>
        <taxon>Teratosphaeriaceae</taxon>
        <taxon>Teratosphaeria</taxon>
    </lineage>
</organism>